<dbReference type="GO" id="GO:0009103">
    <property type="term" value="P:lipopolysaccharide biosynthetic process"/>
    <property type="evidence" value="ECO:0007669"/>
    <property type="project" value="UniProtKB-ARBA"/>
</dbReference>
<feature type="transmembrane region" description="Helical" evidence="8">
    <location>
        <begin position="372"/>
        <end position="392"/>
    </location>
</feature>
<keyword evidence="5 8" id="KW-0812">Transmembrane</keyword>
<feature type="transmembrane region" description="Helical" evidence="8">
    <location>
        <begin position="348"/>
        <end position="366"/>
    </location>
</feature>
<feature type="transmembrane region" description="Helical" evidence="8">
    <location>
        <begin position="149"/>
        <end position="167"/>
    </location>
</feature>
<name>A0A0G1S5M3_9BACT</name>
<evidence type="ECO:0000256" key="2">
    <source>
        <dbReference type="ARBA" id="ARBA00022475"/>
    </source>
</evidence>
<evidence type="ECO:0000256" key="3">
    <source>
        <dbReference type="ARBA" id="ARBA00022676"/>
    </source>
</evidence>
<evidence type="ECO:0000256" key="6">
    <source>
        <dbReference type="ARBA" id="ARBA00022989"/>
    </source>
</evidence>
<feature type="transmembrane region" description="Helical" evidence="8">
    <location>
        <begin position="222"/>
        <end position="240"/>
    </location>
</feature>
<feature type="transmembrane region" description="Helical" evidence="8">
    <location>
        <begin position="174"/>
        <end position="192"/>
    </location>
</feature>
<reference evidence="9 10" key="1">
    <citation type="journal article" date="2015" name="Nature">
        <title>rRNA introns, odd ribosomes, and small enigmatic genomes across a large radiation of phyla.</title>
        <authorList>
            <person name="Brown C.T."/>
            <person name="Hug L.A."/>
            <person name="Thomas B.C."/>
            <person name="Sharon I."/>
            <person name="Castelle C.J."/>
            <person name="Singh A."/>
            <person name="Wilkins M.J."/>
            <person name="Williams K.H."/>
            <person name="Banfield J.F."/>
        </authorList>
    </citation>
    <scope>NUCLEOTIDE SEQUENCE [LARGE SCALE GENOMIC DNA]</scope>
</reference>
<proteinExistence type="predicted"/>
<dbReference type="InterPro" id="IPR050297">
    <property type="entry name" value="LipidA_mod_glycosyltrf_83"/>
</dbReference>
<dbReference type="GO" id="GO:0005886">
    <property type="term" value="C:plasma membrane"/>
    <property type="evidence" value="ECO:0007669"/>
    <property type="project" value="UniProtKB-SubCell"/>
</dbReference>
<feature type="transmembrane region" description="Helical" evidence="8">
    <location>
        <begin position="399"/>
        <end position="417"/>
    </location>
</feature>
<keyword evidence="6 8" id="KW-1133">Transmembrane helix</keyword>
<sequence>MKKFFLITILILAAVFRLAFLADFPAGLNADEAALGYNAYSLMLTGRDEHGHPWPVNLESFGDYKPALYAYILIPFIKVMGLTELAVRLPSALAGIFSVLLIYLLTKEIFENSEIKNSIQISNFKFQIEHIAALFLAISPWHLHFSRGAWEVNLATMFILAGVYFFLRWLKSPKLLYIELCSLNFVLSMYTYQSARVIAPLLGIGLGLLYFKNLFIQRKQILIASVSMTLVLLPLVSSLINSGAYSRLSGVGLLADEGPLNRVKELRGQHSDLSSLSGKLLHNRPVIYTIRFINNYLDHFSGNFLFIKGDEIPRSKVPETGLLYLTDFVLLAFGFFYLIRSPWGHSRIVWLWLFIGPVAAAITFQSPHALRAQNMVIPLTILLAVGVSYIFNCFSKYKSFILFILLILYSYNLSRYLHQYYVHYPQEYPFAWEYGFKEMVPYVESEKNRYDTVYITDKYDQPYIIYLFYSRYPPQKFQGEHELTFRDKYNFSTVRQFADFRFENTPWDKVRDIHPSLIVAAPEDIPDVGVNIVKTIYFPGGSPAFKIVSN</sequence>
<dbReference type="EMBL" id="LCNV01000004">
    <property type="protein sequence ID" value="KKU64799.1"/>
    <property type="molecule type" value="Genomic_DNA"/>
</dbReference>
<feature type="transmembrane region" description="Helical" evidence="8">
    <location>
        <begin position="85"/>
        <end position="105"/>
    </location>
</feature>
<dbReference type="GO" id="GO:0016763">
    <property type="term" value="F:pentosyltransferase activity"/>
    <property type="evidence" value="ECO:0007669"/>
    <property type="project" value="TreeGrafter"/>
</dbReference>
<evidence type="ECO:0000313" key="10">
    <source>
        <dbReference type="Proteomes" id="UP000034364"/>
    </source>
</evidence>
<dbReference type="PANTHER" id="PTHR33908">
    <property type="entry name" value="MANNOSYLTRANSFERASE YKCB-RELATED"/>
    <property type="match status" value="1"/>
</dbReference>
<keyword evidence="2" id="KW-1003">Cell membrane</keyword>
<comment type="subcellular location">
    <subcellularLocation>
        <location evidence="1">Cell membrane</location>
        <topology evidence="1">Multi-pass membrane protein</topology>
    </subcellularLocation>
</comment>
<feature type="transmembrane region" description="Helical" evidence="8">
    <location>
        <begin position="198"/>
        <end position="215"/>
    </location>
</feature>
<comment type="caution">
    <text evidence="9">The sequence shown here is derived from an EMBL/GenBank/DDBJ whole genome shotgun (WGS) entry which is preliminary data.</text>
</comment>
<feature type="transmembrane region" description="Helical" evidence="8">
    <location>
        <begin position="321"/>
        <end position="339"/>
    </location>
</feature>
<keyword evidence="3" id="KW-0328">Glycosyltransferase</keyword>
<evidence type="ECO:0000256" key="1">
    <source>
        <dbReference type="ARBA" id="ARBA00004651"/>
    </source>
</evidence>
<protein>
    <submittedName>
        <fullName evidence="9">Uncharacterized protein</fullName>
    </submittedName>
</protein>
<keyword evidence="4" id="KW-0808">Transferase</keyword>
<accession>A0A0G1S5M3</accession>
<evidence type="ECO:0000256" key="7">
    <source>
        <dbReference type="ARBA" id="ARBA00023136"/>
    </source>
</evidence>
<feature type="transmembrane region" description="Helical" evidence="8">
    <location>
        <begin position="126"/>
        <end position="143"/>
    </location>
</feature>
<dbReference type="Proteomes" id="UP000034364">
    <property type="component" value="Unassembled WGS sequence"/>
</dbReference>
<dbReference type="PANTHER" id="PTHR33908:SF3">
    <property type="entry name" value="UNDECAPRENYL PHOSPHATE-ALPHA-4-AMINO-4-DEOXY-L-ARABINOSE ARABINOSYL TRANSFERASE"/>
    <property type="match status" value="1"/>
</dbReference>
<evidence type="ECO:0000256" key="8">
    <source>
        <dbReference type="SAM" id="Phobius"/>
    </source>
</evidence>
<dbReference type="AlphaFoldDB" id="A0A0G1S5M3"/>
<dbReference type="GO" id="GO:0010041">
    <property type="term" value="P:response to iron(III) ion"/>
    <property type="evidence" value="ECO:0007669"/>
    <property type="project" value="TreeGrafter"/>
</dbReference>
<keyword evidence="7 8" id="KW-0472">Membrane</keyword>
<evidence type="ECO:0000256" key="5">
    <source>
        <dbReference type="ARBA" id="ARBA00022692"/>
    </source>
</evidence>
<organism evidence="9 10">
    <name type="scientific">Candidatus Amesbacteria bacterium GW2011_GWA1_47_16</name>
    <dbReference type="NCBI Taxonomy" id="1618353"/>
    <lineage>
        <taxon>Bacteria</taxon>
        <taxon>Candidatus Amesiibacteriota</taxon>
    </lineage>
</organism>
<gene>
    <name evidence="9" type="ORF">UX87_C0004G0037</name>
</gene>
<evidence type="ECO:0000256" key="4">
    <source>
        <dbReference type="ARBA" id="ARBA00022679"/>
    </source>
</evidence>
<evidence type="ECO:0000313" key="9">
    <source>
        <dbReference type="EMBL" id="KKU64799.1"/>
    </source>
</evidence>